<comment type="similarity">
    <text evidence="1">Belongs to the AHA1 family.</text>
</comment>
<reference evidence="3 4" key="1">
    <citation type="submission" date="2023-11" db="EMBL/GenBank/DDBJ databases">
        <title>Lentzea sokolovensis, sp. nov., Lentzea kristufkii, sp. nov., and Lentzea miocenensis, sp. nov., rare actinobacteria from Sokolov Coal Basin, Miocene lacustrine sediment, Czech Republic.</title>
        <authorList>
            <person name="Lara A."/>
            <person name="Kotroba L."/>
            <person name="Nouioui I."/>
            <person name="Neumann-Schaal M."/>
            <person name="Mast Y."/>
            <person name="Chronakova A."/>
        </authorList>
    </citation>
    <scope>NUCLEOTIDE SEQUENCE [LARGE SCALE GENOMIC DNA]</scope>
    <source>
        <strain evidence="3 4">BCCO 10_0856</strain>
    </source>
</reference>
<keyword evidence="4" id="KW-1185">Reference proteome</keyword>
<accession>A0ABU4T7K1</accession>
<dbReference type="Gene3D" id="3.30.530.20">
    <property type="match status" value="1"/>
</dbReference>
<dbReference type="Pfam" id="PF08327">
    <property type="entry name" value="AHSA1"/>
    <property type="match status" value="1"/>
</dbReference>
<protein>
    <submittedName>
        <fullName evidence="3">SRPBCC family protein</fullName>
    </submittedName>
</protein>
<dbReference type="EMBL" id="JAXAVW010000025">
    <property type="protein sequence ID" value="MDX8034144.1"/>
    <property type="molecule type" value="Genomic_DNA"/>
</dbReference>
<organism evidence="3 4">
    <name type="scientific">Lentzea miocenica</name>
    <dbReference type="NCBI Taxonomy" id="3095431"/>
    <lineage>
        <taxon>Bacteria</taxon>
        <taxon>Bacillati</taxon>
        <taxon>Actinomycetota</taxon>
        <taxon>Actinomycetes</taxon>
        <taxon>Pseudonocardiales</taxon>
        <taxon>Pseudonocardiaceae</taxon>
        <taxon>Lentzea</taxon>
    </lineage>
</organism>
<evidence type="ECO:0000313" key="3">
    <source>
        <dbReference type="EMBL" id="MDX8034144.1"/>
    </source>
</evidence>
<evidence type="ECO:0000313" key="4">
    <source>
        <dbReference type="Proteomes" id="UP001285521"/>
    </source>
</evidence>
<proteinExistence type="inferred from homology"/>
<sequence>MTTSFTYASYIRTDPGTLWDMLTDPELTPDYWFDSRVESDWRIGSQVRLVGPDGRLWDHGEVLECAPPRRLSFTWITVMDDFAGEPPSRLSFDIEPVGEDVRLTVTHDGFQPGSALLDSIAEGWPQLVCSLKSLLETGRPLAVSTPDPKYLASPGDGGQAAQ</sequence>
<name>A0ABU4T7K1_9PSEU</name>
<dbReference type="CDD" id="cd08893">
    <property type="entry name" value="SRPBCC_CalC_Aha1-like_GntR-HTH"/>
    <property type="match status" value="1"/>
</dbReference>
<reference evidence="3 4" key="2">
    <citation type="submission" date="2023-11" db="EMBL/GenBank/DDBJ databases">
        <authorList>
            <person name="Lara A.C."/>
            <person name="Chronakova A."/>
        </authorList>
    </citation>
    <scope>NUCLEOTIDE SEQUENCE [LARGE SCALE GENOMIC DNA]</scope>
    <source>
        <strain evidence="3 4">BCCO 10_0856</strain>
    </source>
</reference>
<evidence type="ECO:0000256" key="1">
    <source>
        <dbReference type="ARBA" id="ARBA00006817"/>
    </source>
</evidence>
<evidence type="ECO:0000259" key="2">
    <source>
        <dbReference type="Pfam" id="PF08327"/>
    </source>
</evidence>
<dbReference type="SUPFAM" id="SSF55961">
    <property type="entry name" value="Bet v1-like"/>
    <property type="match status" value="1"/>
</dbReference>
<dbReference type="RefSeq" id="WP_319969169.1">
    <property type="nucleotide sequence ID" value="NZ_JAXAVW010000025.1"/>
</dbReference>
<dbReference type="Proteomes" id="UP001285521">
    <property type="component" value="Unassembled WGS sequence"/>
</dbReference>
<gene>
    <name evidence="3" type="ORF">SK803_28330</name>
</gene>
<dbReference type="InterPro" id="IPR023393">
    <property type="entry name" value="START-like_dom_sf"/>
</dbReference>
<comment type="caution">
    <text evidence="3">The sequence shown here is derived from an EMBL/GenBank/DDBJ whole genome shotgun (WGS) entry which is preliminary data.</text>
</comment>
<feature type="domain" description="Activator of Hsp90 ATPase homologue 1/2-like C-terminal" evidence="2">
    <location>
        <begin position="13"/>
        <end position="136"/>
    </location>
</feature>
<dbReference type="InterPro" id="IPR013538">
    <property type="entry name" value="ASHA1/2-like_C"/>
</dbReference>